<dbReference type="Pfam" id="PF00501">
    <property type="entry name" value="AMP-binding"/>
    <property type="match status" value="1"/>
</dbReference>
<name>A0A3B9ILX2_9PROT</name>
<dbReference type="PROSITE" id="PS00455">
    <property type="entry name" value="AMP_BINDING"/>
    <property type="match status" value="1"/>
</dbReference>
<dbReference type="InterPro" id="IPR020845">
    <property type="entry name" value="AMP-binding_CS"/>
</dbReference>
<evidence type="ECO:0000259" key="2">
    <source>
        <dbReference type="Pfam" id="PF13193"/>
    </source>
</evidence>
<organism evidence="3 4">
    <name type="scientific">Tistrella mobilis</name>
    <dbReference type="NCBI Taxonomy" id="171437"/>
    <lineage>
        <taxon>Bacteria</taxon>
        <taxon>Pseudomonadati</taxon>
        <taxon>Pseudomonadota</taxon>
        <taxon>Alphaproteobacteria</taxon>
        <taxon>Geminicoccales</taxon>
        <taxon>Geminicoccaceae</taxon>
        <taxon>Tistrella</taxon>
    </lineage>
</organism>
<dbReference type="EMBL" id="DMAI01000250">
    <property type="protein sequence ID" value="HAE48862.1"/>
    <property type="molecule type" value="Genomic_DNA"/>
</dbReference>
<dbReference type="GO" id="GO:0047527">
    <property type="term" value="F:2,3-dihydroxybenzoate-serine ligase activity"/>
    <property type="evidence" value="ECO:0007669"/>
    <property type="project" value="TreeGrafter"/>
</dbReference>
<dbReference type="GO" id="GO:0009239">
    <property type="term" value="P:enterobactin biosynthetic process"/>
    <property type="evidence" value="ECO:0007669"/>
    <property type="project" value="TreeGrafter"/>
</dbReference>
<dbReference type="Gene3D" id="3.40.50.12780">
    <property type="entry name" value="N-terminal domain of ligase-like"/>
    <property type="match status" value="1"/>
</dbReference>
<dbReference type="GO" id="GO:0005829">
    <property type="term" value="C:cytosol"/>
    <property type="evidence" value="ECO:0007669"/>
    <property type="project" value="TreeGrafter"/>
</dbReference>
<dbReference type="InterPro" id="IPR045851">
    <property type="entry name" value="AMP-bd_C_sf"/>
</dbReference>
<dbReference type="PANTHER" id="PTHR45527:SF1">
    <property type="entry name" value="FATTY ACID SYNTHASE"/>
    <property type="match status" value="1"/>
</dbReference>
<proteinExistence type="predicted"/>
<feature type="non-terminal residue" evidence="3">
    <location>
        <position position="1"/>
    </location>
</feature>
<dbReference type="PANTHER" id="PTHR45527">
    <property type="entry name" value="NONRIBOSOMAL PEPTIDE SYNTHETASE"/>
    <property type="match status" value="1"/>
</dbReference>
<protein>
    <submittedName>
        <fullName evidence="3">Non-ribosomal peptide synthetase</fullName>
    </submittedName>
</protein>
<comment type="caution">
    <text evidence="3">The sequence shown here is derived from an EMBL/GenBank/DDBJ whole genome shotgun (WGS) entry which is preliminary data.</text>
</comment>
<gene>
    <name evidence="3" type="ORF">DCK97_15710</name>
</gene>
<evidence type="ECO:0000259" key="1">
    <source>
        <dbReference type="Pfam" id="PF00501"/>
    </source>
</evidence>
<dbReference type="CDD" id="cd05930">
    <property type="entry name" value="A_NRPS"/>
    <property type="match status" value="1"/>
</dbReference>
<accession>A0A3B9ILX2</accession>
<dbReference type="AlphaFoldDB" id="A0A3B9ILX2"/>
<dbReference type="GO" id="GO:0031177">
    <property type="term" value="F:phosphopantetheine binding"/>
    <property type="evidence" value="ECO:0007669"/>
    <property type="project" value="TreeGrafter"/>
</dbReference>
<reference evidence="3 4" key="1">
    <citation type="journal article" date="2018" name="Nat. Biotechnol.">
        <title>A standardized bacterial taxonomy based on genome phylogeny substantially revises the tree of life.</title>
        <authorList>
            <person name="Parks D.H."/>
            <person name="Chuvochina M."/>
            <person name="Waite D.W."/>
            <person name="Rinke C."/>
            <person name="Skarshewski A."/>
            <person name="Chaumeil P.A."/>
            <person name="Hugenholtz P."/>
        </authorList>
    </citation>
    <scope>NUCLEOTIDE SEQUENCE [LARGE SCALE GENOMIC DNA]</scope>
    <source>
        <strain evidence="3">UBA8739</strain>
    </source>
</reference>
<sequence length="384" mass="39486">YLLFTSGSTGTPKPVAVPHRALAMHMAWMGRRYPLGPDDVVLQKTPAGFDASIWEFLAPLMAGARLVLAPAGSHRDPEMIGRLCADHGATILQATPTLIDALAASGALARASRLRRLFAGGEILGPATIAAARAALPADAALINLYGPTECCIDASAADIPADLQGAAPLGDPVDGASLQVIDAAGDPVGPGVAGELAIGGLAVGRGYHGDPVRTALAFRPDPEAEMPGARRYLTGDRVRRTERDALLALGRIDGQIKLGGRRIEPGEIEAALMAHPAIAQAGAALLPATDGAAPRLGACIVLRPGHPAPASDELRRHLAARLPAVLHPAIVTTADRLPLSRSGKLDRRALGQAMAGEAPATAARARLDGPLQAEIAAIWAEVL</sequence>
<dbReference type="InterPro" id="IPR000873">
    <property type="entry name" value="AMP-dep_synth/lig_dom"/>
</dbReference>
<feature type="non-terminal residue" evidence="3">
    <location>
        <position position="384"/>
    </location>
</feature>
<feature type="domain" description="AMP-dependent synthetase/ligase" evidence="1">
    <location>
        <begin position="1"/>
        <end position="209"/>
    </location>
</feature>
<feature type="domain" description="AMP-binding enzyme C-terminal" evidence="2">
    <location>
        <begin position="268"/>
        <end position="345"/>
    </location>
</feature>
<dbReference type="GO" id="GO:0009366">
    <property type="term" value="C:enterobactin synthetase complex"/>
    <property type="evidence" value="ECO:0007669"/>
    <property type="project" value="TreeGrafter"/>
</dbReference>
<dbReference type="InterPro" id="IPR042099">
    <property type="entry name" value="ANL_N_sf"/>
</dbReference>
<evidence type="ECO:0000313" key="3">
    <source>
        <dbReference type="EMBL" id="HAE48862.1"/>
    </source>
</evidence>
<dbReference type="Pfam" id="PF13193">
    <property type="entry name" value="AMP-binding_C"/>
    <property type="match status" value="1"/>
</dbReference>
<dbReference type="InterPro" id="IPR025110">
    <property type="entry name" value="AMP-bd_C"/>
</dbReference>
<dbReference type="Proteomes" id="UP000257706">
    <property type="component" value="Unassembled WGS sequence"/>
</dbReference>
<dbReference type="GO" id="GO:0043041">
    <property type="term" value="P:amino acid activation for nonribosomal peptide biosynthetic process"/>
    <property type="evidence" value="ECO:0007669"/>
    <property type="project" value="TreeGrafter"/>
</dbReference>
<evidence type="ECO:0000313" key="4">
    <source>
        <dbReference type="Proteomes" id="UP000257706"/>
    </source>
</evidence>
<dbReference type="SUPFAM" id="SSF56801">
    <property type="entry name" value="Acetyl-CoA synthetase-like"/>
    <property type="match status" value="1"/>
</dbReference>
<dbReference type="Gene3D" id="3.30.300.30">
    <property type="match status" value="1"/>
</dbReference>